<reference evidence="4" key="1">
    <citation type="submission" date="2017-09" db="EMBL/GenBank/DDBJ databases">
        <title>Depth-based differentiation of microbial function through sediment-hosted aquifers and enrichment of novel symbionts in the deep terrestrial subsurface.</title>
        <authorList>
            <person name="Probst A.J."/>
            <person name="Ladd B."/>
            <person name="Jarett J.K."/>
            <person name="Geller-Mcgrath D.E."/>
            <person name="Sieber C.M.K."/>
            <person name="Emerson J.B."/>
            <person name="Anantharaman K."/>
            <person name="Thomas B.C."/>
            <person name="Malmstrom R."/>
            <person name="Stieglmeier M."/>
            <person name="Klingl A."/>
            <person name="Woyke T."/>
            <person name="Ryan C.M."/>
            <person name="Banfield J.F."/>
        </authorList>
    </citation>
    <scope>NUCLEOTIDE SEQUENCE [LARGE SCALE GENOMIC DNA]</scope>
</reference>
<comment type="similarity">
    <text evidence="1">Belongs to the UPF0213 family.</text>
</comment>
<keyword evidence="3" id="KW-0255">Endonuclease</keyword>
<feature type="domain" description="GIY-YIG" evidence="2">
    <location>
        <begin position="1"/>
        <end position="75"/>
    </location>
</feature>
<accession>A0A2H0UXX6</accession>
<dbReference type="Pfam" id="PF01541">
    <property type="entry name" value="GIY-YIG"/>
    <property type="match status" value="1"/>
</dbReference>
<evidence type="ECO:0000259" key="2">
    <source>
        <dbReference type="PROSITE" id="PS50164"/>
    </source>
</evidence>
<gene>
    <name evidence="3" type="ORF">COU03_01260</name>
</gene>
<dbReference type="InterPro" id="IPR000305">
    <property type="entry name" value="GIY-YIG_endonuc"/>
</dbReference>
<protein>
    <submittedName>
        <fullName evidence="3">Endonuclease</fullName>
    </submittedName>
</protein>
<dbReference type="InterPro" id="IPR035901">
    <property type="entry name" value="GIY-YIG_endonuc_sf"/>
</dbReference>
<organism evidence="3 4">
    <name type="scientific">bacterium (Candidatus Gribaldobacteria) CG10_big_fil_rev_8_21_14_0_10_41_12</name>
    <dbReference type="NCBI Taxonomy" id="2014277"/>
    <lineage>
        <taxon>Bacteria</taxon>
        <taxon>Candidatus Gribaldobacteria</taxon>
    </lineage>
</organism>
<evidence type="ECO:0000256" key="1">
    <source>
        <dbReference type="ARBA" id="ARBA00007435"/>
    </source>
</evidence>
<dbReference type="PANTHER" id="PTHR34477">
    <property type="entry name" value="UPF0213 PROTEIN YHBQ"/>
    <property type="match status" value="1"/>
</dbReference>
<proteinExistence type="inferred from homology"/>
<dbReference type="GO" id="GO:0004519">
    <property type="term" value="F:endonuclease activity"/>
    <property type="evidence" value="ECO:0007669"/>
    <property type="project" value="UniProtKB-KW"/>
</dbReference>
<keyword evidence="3" id="KW-0378">Hydrolase</keyword>
<name>A0A2H0UXX6_9BACT</name>
<evidence type="ECO:0000313" key="3">
    <source>
        <dbReference type="EMBL" id="PIR91658.1"/>
    </source>
</evidence>
<comment type="caution">
    <text evidence="3">The sequence shown here is derived from an EMBL/GenBank/DDBJ whole genome shotgun (WGS) entry which is preliminary data.</text>
</comment>
<sequence>MYHVYIIECNDGALYTGITTDVGRRFQEHRLGKGGAYTRANKAKKLLYTEECQNRSSTLKREAEIKSWPRQKKLALIKMKK</sequence>
<dbReference type="AlphaFoldDB" id="A0A2H0UXX6"/>
<dbReference type="InterPro" id="IPR050190">
    <property type="entry name" value="UPF0213_domain"/>
</dbReference>
<evidence type="ECO:0000313" key="4">
    <source>
        <dbReference type="Proteomes" id="UP000228906"/>
    </source>
</evidence>
<dbReference type="PANTHER" id="PTHR34477:SF1">
    <property type="entry name" value="UPF0213 PROTEIN YHBQ"/>
    <property type="match status" value="1"/>
</dbReference>
<dbReference type="Proteomes" id="UP000228906">
    <property type="component" value="Unassembled WGS sequence"/>
</dbReference>
<dbReference type="Gene3D" id="3.40.1440.10">
    <property type="entry name" value="GIY-YIG endonuclease"/>
    <property type="match status" value="1"/>
</dbReference>
<dbReference type="SUPFAM" id="SSF82771">
    <property type="entry name" value="GIY-YIG endonuclease"/>
    <property type="match status" value="1"/>
</dbReference>
<dbReference type="PROSITE" id="PS50164">
    <property type="entry name" value="GIY_YIG"/>
    <property type="match status" value="1"/>
</dbReference>
<dbReference type="CDD" id="cd10456">
    <property type="entry name" value="GIY-YIG_UPF0213"/>
    <property type="match status" value="1"/>
</dbReference>
<keyword evidence="3" id="KW-0540">Nuclease</keyword>
<dbReference type="EMBL" id="PFAV01000021">
    <property type="protein sequence ID" value="PIR91658.1"/>
    <property type="molecule type" value="Genomic_DNA"/>
</dbReference>